<accession>A0ABZ3F021</accession>
<dbReference type="Pfam" id="PF24203">
    <property type="entry name" value="Phage_ProQ_C_like"/>
    <property type="match status" value="1"/>
</dbReference>
<proteinExistence type="predicted"/>
<gene>
    <name evidence="1" type="ORF">V6984_09100</name>
</gene>
<dbReference type="InterPro" id="IPR056982">
    <property type="entry name" value="Phage_ProQ_C-like"/>
</dbReference>
<organism evidence="1 2">
    <name type="scientific">Kineothrix sedimenti</name>
    <dbReference type="NCBI Taxonomy" id="3123317"/>
    <lineage>
        <taxon>Bacteria</taxon>
        <taxon>Bacillati</taxon>
        <taxon>Bacillota</taxon>
        <taxon>Clostridia</taxon>
        <taxon>Lachnospirales</taxon>
        <taxon>Lachnospiraceae</taxon>
        <taxon>Kineothrix</taxon>
    </lineage>
</organism>
<sequence length="110" mass="12933">MDKKDFHVGQTVYLKVLPGSNVARYIDKTKPDEWIKERVVIKIGSKFITVAIDNENRGGEEKFNILSISTHRHDVEQNYKLYLTKELILEDQECENLYRKIKNAFSDWGE</sequence>
<evidence type="ECO:0000313" key="2">
    <source>
        <dbReference type="Proteomes" id="UP001451571"/>
    </source>
</evidence>
<evidence type="ECO:0000313" key="1">
    <source>
        <dbReference type="EMBL" id="XAH75893.1"/>
    </source>
</evidence>
<dbReference type="Proteomes" id="UP001451571">
    <property type="component" value="Chromosome"/>
</dbReference>
<name>A0ABZ3F021_9FIRM</name>
<reference evidence="1 2" key="1">
    <citation type="submission" date="2024-02" db="EMBL/GenBank/DDBJ databases">
        <title>Bacterial strain from lacustrine sediment.</title>
        <authorList>
            <person name="Petit C."/>
            <person name="Fadhlaoui K."/>
        </authorList>
    </citation>
    <scope>NUCLEOTIDE SEQUENCE [LARGE SCALE GENOMIC DNA]</scope>
    <source>
        <strain evidence="1 2">IPX-CK</strain>
    </source>
</reference>
<keyword evidence="2" id="KW-1185">Reference proteome</keyword>
<dbReference type="RefSeq" id="WP_342759469.1">
    <property type="nucleotide sequence ID" value="NZ_CP146256.1"/>
</dbReference>
<dbReference type="EMBL" id="CP146256">
    <property type="protein sequence ID" value="XAH75893.1"/>
    <property type="molecule type" value="Genomic_DNA"/>
</dbReference>
<protein>
    <submittedName>
        <fullName evidence="1">Uncharacterized protein</fullName>
    </submittedName>
</protein>